<protein>
    <submittedName>
        <fullName evidence="2">Uncharacterized protein</fullName>
    </submittedName>
</protein>
<feature type="region of interest" description="Disordered" evidence="1">
    <location>
        <begin position="1"/>
        <end position="62"/>
    </location>
</feature>
<dbReference type="HOGENOM" id="CLU_1219796_0_0_1"/>
<proteinExistence type="predicted"/>
<keyword evidence="3" id="KW-1185">Reference proteome</keyword>
<dbReference type="AlphaFoldDB" id="F0XSZ3"/>
<dbReference type="RefSeq" id="XP_014168736.1">
    <property type="nucleotide sequence ID" value="XM_014313261.1"/>
</dbReference>
<sequence>MKSRTWQAEQDEEKRDGPGDGDDPLDEVEDLPRDILAATQAGRGDGGKAVDDGAAERCAPQPDAGAQGLFAAGPVLADKDVGVDESGLHPWRRGVPSWSAIDEEKIVRKELTQLHMDTPMYDKIYDLGGVDKVALARATGRSNSGVWNKDNREPLDAVTLELLGRYGRILANAIVPTHHSSAALNALDENVEALAGHTMDGGTHDPAVAAAPANGGREPCPEEMMFL</sequence>
<reference evidence="2 3" key="1">
    <citation type="journal article" date="2011" name="Proc. Natl. Acad. Sci. U.S.A.">
        <title>Genome and transcriptome analyses of the mountain pine beetle-fungal symbiont Grosmannia clavigera, a lodgepole pine pathogen.</title>
        <authorList>
            <person name="DiGuistini S."/>
            <person name="Wang Y."/>
            <person name="Liao N.Y."/>
            <person name="Taylor G."/>
            <person name="Tanguay P."/>
            <person name="Feau N."/>
            <person name="Henrissat B."/>
            <person name="Chan S.K."/>
            <person name="Hesse-Orce U."/>
            <person name="Alamouti S.M."/>
            <person name="Tsui C.K.M."/>
            <person name="Docking R.T."/>
            <person name="Levasseur A."/>
            <person name="Haridas S."/>
            <person name="Robertson G."/>
            <person name="Birol I."/>
            <person name="Holt R.A."/>
            <person name="Marra M.A."/>
            <person name="Hamelin R.C."/>
            <person name="Hirst M."/>
            <person name="Jones S.J.M."/>
            <person name="Bohlmann J."/>
            <person name="Breuil C."/>
        </authorList>
    </citation>
    <scope>NUCLEOTIDE SEQUENCE [LARGE SCALE GENOMIC DNA]</scope>
    <source>
        <strain evidence="3">kw1407 / UAMH 11150</strain>
    </source>
</reference>
<dbReference type="GeneID" id="25979022"/>
<name>F0XSZ3_GROCL</name>
<organism evidence="3">
    <name type="scientific">Grosmannia clavigera (strain kw1407 / UAMH 11150)</name>
    <name type="common">Blue stain fungus</name>
    <name type="synonym">Graphiocladiella clavigera</name>
    <dbReference type="NCBI Taxonomy" id="655863"/>
    <lineage>
        <taxon>Eukaryota</taxon>
        <taxon>Fungi</taxon>
        <taxon>Dikarya</taxon>
        <taxon>Ascomycota</taxon>
        <taxon>Pezizomycotina</taxon>
        <taxon>Sordariomycetes</taxon>
        <taxon>Sordariomycetidae</taxon>
        <taxon>Ophiostomatales</taxon>
        <taxon>Ophiostomataceae</taxon>
        <taxon>Leptographium</taxon>
    </lineage>
</organism>
<evidence type="ECO:0000256" key="1">
    <source>
        <dbReference type="SAM" id="MobiDB-lite"/>
    </source>
</evidence>
<evidence type="ECO:0000313" key="3">
    <source>
        <dbReference type="Proteomes" id="UP000007796"/>
    </source>
</evidence>
<accession>F0XSZ3</accession>
<evidence type="ECO:0000313" key="2">
    <source>
        <dbReference type="EMBL" id="EFW99253.1"/>
    </source>
</evidence>
<feature type="compositionally biased region" description="Basic and acidic residues" evidence="1">
    <location>
        <begin position="45"/>
        <end position="55"/>
    </location>
</feature>
<dbReference type="EMBL" id="GL629997">
    <property type="protein sequence ID" value="EFW99253.1"/>
    <property type="molecule type" value="Genomic_DNA"/>
</dbReference>
<gene>
    <name evidence="2" type="ORF">CMQ_5674</name>
</gene>
<dbReference type="InParanoid" id="F0XSZ3"/>
<dbReference type="Proteomes" id="UP000007796">
    <property type="component" value="Unassembled WGS sequence"/>
</dbReference>
<feature type="compositionally biased region" description="Acidic residues" evidence="1">
    <location>
        <begin position="19"/>
        <end position="29"/>
    </location>
</feature>